<dbReference type="SUPFAM" id="SSF51316">
    <property type="entry name" value="Mss4-like"/>
    <property type="match status" value="1"/>
</dbReference>
<protein>
    <recommendedName>
        <fullName evidence="5">CENP-V/GFA domain-containing protein</fullName>
    </recommendedName>
</protein>
<evidence type="ECO:0000256" key="1">
    <source>
        <dbReference type="ARBA" id="ARBA00005495"/>
    </source>
</evidence>
<proteinExistence type="inferred from homology"/>
<dbReference type="PROSITE" id="PS51891">
    <property type="entry name" value="CENP_V_GFA"/>
    <property type="match status" value="1"/>
</dbReference>
<reference evidence="6 7" key="1">
    <citation type="submission" date="2023-07" db="EMBL/GenBank/DDBJ databases">
        <title>Genomic Encyclopedia of Type Strains, Phase IV (KMG-IV): sequencing the most valuable type-strain genomes for metagenomic binning, comparative biology and taxonomic classification.</title>
        <authorList>
            <person name="Goeker M."/>
        </authorList>
    </citation>
    <scope>NUCLEOTIDE SEQUENCE [LARGE SCALE GENOMIC DNA]</scope>
    <source>
        <strain evidence="6 7">B1-1</strain>
    </source>
</reference>
<dbReference type="Pfam" id="PF04828">
    <property type="entry name" value="GFA"/>
    <property type="match status" value="1"/>
</dbReference>
<dbReference type="Gene3D" id="3.90.1590.10">
    <property type="entry name" value="glutathione-dependent formaldehyde- activating enzyme (gfa)"/>
    <property type="match status" value="1"/>
</dbReference>
<evidence type="ECO:0000259" key="5">
    <source>
        <dbReference type="PROSITE" id="PS51891"/>
    </source>
</evidence>
<comment type="similarity">
    <text evidence="1">Belongs to the Gfa family.</text>
</comment>
<keyword evidence="3" id="KW-0862">Zinc</keyword>
<dbReference type="EMBL" id="JAUSWJ010000001">
    <property type="protein sequence ID" value="MDQ0517102.1"/>
    <property type="molecule type" value="Genomic_DNA"/>
</dbReference>
<organism evidence="6 7">
    <name type="scientific">Kaistia geumhonensis</name>
    <dbReference type="NCBI Taxonomy" id="410839"/>
    <lineage>
        <taxon>Bacteria</taxon>
        <taxon>Pseudomonadati</taxon>
        <taxon>Pseudomonadota</taxon>
        <taxon>Alphaproteobacteria</taxon>
        <taxon>Hyphomicrobiales</taxon>
        <taxon>Kaistiaceae</taxon>
        <taxon>Kaistia</taxon>
    </lineage>
</organism>
<dbReference type="InterPro" id="IPR011057">
    <property type="entry name" value="Mss4-like_sf"/>
</dbReference>
<accession>A0ABU0M803</accession>
<evidence type="ECO:0000313" key="7">
    <source>
        <dbReference type="Proteomes" id="UP001223743"/>
    </source>
</evidence>
<sequence>MTTRTGGCLCGGVRYELEGEPFLIGICHCADCRKESGSVFVSYAKWPIEAFSCEGSYATHKGRSFCPDCGGRLFSLHERDVELRFGSLDEAPATIGAPQHEGWIKRREAWLAPVHDATQNAEDPPPA</sequence>
<evidence type="ECO:0000256" key="2">
    <source>
        <dbReference type="ARBA" id="ARBA00022723"/>
    </source>
</evidence>
<dbReference type="Proteomes" id="UP001223743">
    <property type="component" value="Unassembled WGS sequence"/>
</dbReference>
<keyword evidence="7" id="KW-1185">Reference proteome</keyword>
<keyword evidence="4" id="KW-0456">Lyase</keyword>
<feature type="domain" description="CENP-V/GFA" evidence="5">
    <location>
        <begin position="4"/>
        <end position="115"/>
    </location>
</feature>
<gene>
    <name evidence="6" type="ORF">QO015_002715</name>
</gene>
<comment type="caution">
    <text evidence="6">The sequence shown here is derived from an EMBL/GenBank/DDBJ whole genome shotgun (WGS) entry which is preliminary data.</text>
</comment>
<keyword evidence="2" id="KW-0479">Metal-binding</keyword>
<dbReference type="RefSeq" id="WP_266278726.1">
    <property type="nucleotide sequence ID" value="NZ_JAPKNF010000001.1"/>
</dbReference>
<dbReference type="PANTHER" id="PTHR33337">
    <property type="entry name" value="GFA DOMAIN-CONTAINING PROTEIN"/>
    <property type="match status" value="1"/>
</dbReference>
<evidence type="ECO:0000313" key="6">
    <source>
        <dbReference type="EMBL" id="MDQ0517102.1"/>
    </source>
</evidence>
<dbReference type="InterPro" id="IPR006913">
    <property type="entry name" value="CENP-V/GFA"/>
</dbReference>
<evidence type="ECO:0000256" key="3">
    <source>
        <dbReference type="ARBA" id="ARBA00022833"/>
    </source>
</evidence>
<evidence type="ECO:0000256" key="4">
    <source>
        <dbReference type="ARBA" id="ARBA00023239"/>
    </source>
</evidence>
<dbReference type="PANTHER" id="PTHR33337:SF40">
    <property type="entry name" value="CENP-V_GFA DOMAIN-CONTAINING PROTEIN-RELATED"/>
    <property type="match status" value="1"/>
</dbReference>
<name>A0ABU0M803_9HYPH</name>